<evidence type="ECO:0000256" key="4">
    <source>
        <dbReference type="ARBA" id="ARBA00022723"/>
    </source>
</evidence>
<dbReference type="InterPro" id="IPR038371">
    <property type="entry name" value="Cu_polyphenol_OxRdtase_sf"/>
</dbReference>
<dbReference type="PANTHER" id="PTHR30616">
    <property type="entry name" value="UNCHARACTERIZED PROTEIN YFIH"/>
    <property type="match status" value="1"/>
</dbReference>
<evidence type="ECO:0000313" key="12">
    <source>
        <dbReference type="Proteomes" id="UP000192923"/>
    </source>
</evidence>
<dbReference type="EMBL" id="FXAM01000001">
    <property type="protein sequence ID" value="SMF94107.1"/>
    <property type="molecule type" value="Genomic_DNA"/>
</dbReference>
<evidence type="ECO:0000256" key="8">
    <source>
        <dbReference type="ARBA" id="ARBA00048968"/>
    </source>
</evidence>
<name>A0A1Y6CUW7_9GAMM</name>
<comment type="catalytic activity">
    <reaction evidence="7">
        <text>adenosine + H2O + H(+) = inosine + NH4(+)</text>
        <dbReference type="Rhea" id="RHEA:24408"/>
        <dbReference type="ChEBI" id="CHEBI:15377"/>
        <dbReference type="ChEBI" id="CHEBI:15378"/>
        <dbReference type="ChEBI" id="CHEBI:16335"/>
        <dbReference type="ChEBI" id="CHEBI:17596"/>
        <dbReference type="ChEBI" id="CHEBI:28938"/>
        <dbReference type="EC" id="3.5.4.4"/>
    </reaction>
    <physiologicalReaction direction="left-to-right" evidence="7">
        <dbReference type="Rhea" id="RHEA:24409"/>
    </physiologicalReaction>
</comment>
<comment type="catalytic activity">
    <reaction evidence="1">
        <text>inosine + phosphate = alpha-D-ribose 1-phosphate + hypoxanthine</text>
        <dbReference type="Rhea" id="RHEA:27646"/>
        <dbReference type="ChEBI" id="CHEBI:17368"/>
        <dbReference type="ChEBI" id="CHEBI:17596"/>
        <dbReference type="ChEBI" id="CHEBI:43474"/>
        <dbReference type="ChEBI" id="CHEBI:57720"/>
        <dbReference type="EC" id="2.4.2.1"/>
    </reaction>
    <physiologicalReaction direction="left-to-right" evidence="1">
        <dbReference type="Rhea" id="RHEA:27647"/>
    </physiologicalReaction>
</comment>
<evidence type="ECO:0000256" key="7">
    <source>
        <dbReference type="ARBA" id="ARBA00047989"/>
    </source>
</evidence>
<evidence type="ECO:0000256" key="2">
    <source>
        <dbReference type="ARBA" id="ARBA00007353"/>
    </source>
</evidence>
<accession>A0A1Y6CUW7</accession>
<keyword evidence="4" id="KW-0479">Metal-binding</keyword>
<dbReference type="InterPro" id="IPR011324">
    <property type="entry name" value="Cytotoxic_necrot_fac-like_cat"/>
</dbReference>
<keyword evidence="3" id="KW-0808">Transferase</keyword>
<comment type="catalytic activity">
    <reaction evidence="9">
        <text>S-methyl-5'-thioadenosine + phosphate = 5-(methylsulfanyl)-alpha-D-ribose 1-phosphate + adenine</text>
        <dbReference type="Rhea" id="RHEA:11852"/>
        <dbReference type="ChEBI" id="CHEBI:16708"/>
        <dbReference type="ChEBI" id="CHEBI:17509"/>
        <dbReference type="ChEBI" id="CHEBI:43474"/>
        <dbReference type="ChEBI" id="CHEBI:58533"/>
        <dbReference type="EC" id="2.4.2.28"/>
    </reaction>
    <physiologicalReaction direction="left-to-right" evidence="9">
        <dbReference type="Rhea" id="RHEA:11853"/>
    </physiologicalReaction>
</comment>
<dbReference type="RefSeq" id="WP_176225117.1">
    <property type="nucleotide sequence ID" value="NZ_FXAM01000001.1"/>
</dbReference>
<evidence type="ECO:0000256" key="10">
    <source>
        <dbReference type="RuleBase" id="RU361274"/>
    </source>
</evidence>
<dbReference type="Proteomes" id="UP000192923">
    <property type="component" value="Unassembled WGS sequence"/>
</dbReference>
<dbReference type="Gene3D" id="3.60.140.10">
    <property type="entry name" value="CNF1/YfiH-like putative cysteine hydrolases"/>
    <property type="match status" value="1"/>
</dbReference>
<reference evidence="11 12" key="1">
    <citation type="submission" date="2016-12" db="EMBL/GenBank/DDBJ databases">
        <authorList>
            <person name="Song W.-J."/>
            <person name="Kurnit D.M."/>
        </authorList>
    </citation>
    <scope>NUCLEOTIDE SEQUENCE [LARGE SCALE GENOMIC DNA]</scope>
    <source>
        <strain evidence="11 12">175</strain>
    </source>
</reference>
<dbReference type="GO" id="GO:0016787">
    <property type="term" value="F:hydrolase activity"/>
    <property type="evidence" value="ECO:0007669"/>
    <property type="project" value="UniProtKB-KW"/>
</dbReference>
<comment type="catalytic activity">
    <reaction evidence="8">
        <text>adenosine + phosphate = alpha-D-ribose 1-phosphate + adenine</text>
        <dbReference type="Rhea" id="RHEA:27642"/>
        <dbReference type="ChEBI" id="CHEBI:16335"/>
        <dbReference type="ChEBI" id="CHEBI:16708"/>
        <dbReference type="ChEBI" id="CHEBI:43474"/>
        <dbReference type="ChEBI" id="CHEBI:57720"/>
        <dbReference type="EC" id="2.4.2.1"/>
    </reaction>
    <physiologicalReaction direction="left-to-right" evidence="8">
        <dbReference type="Rhea" id="RHEA:27643"/>
    </physiologicalReaction>
</comment>
<dbReference type="SUPFAM" id="SSF64438">
    <property type="entry name" value="CNF1/YfiH-like putative cysteine hydrolases"/>
    <property type="match status" value="1"/>
</dbReference>
<dbReference type="AlphaFoldDB" id="A0A1Y6CUW7"/>
<keyword evidence="5" id="KW-0378">Hydrolase</keyword>
<keyword evidence="6" id="KW-0862">Zinc</keyword>
<dbReference type="PANTHER" id="PTHR30616:SF2">
    <property type="entry name" value="PURINE NUCLEOSIDE PHOSPHORYLASE LACC1"/>
    <property type="match status" value="1"/>
</dbReference>
<proteinExistence type="inferred from homology"/>
<dbReference type="NCBIfam" id="TIGR00726">
    <property type="entry name" value="peptidoglycan editing factor PgeF"/>
    <property type="match status" value="1"/>
</dbReference>
<protein>
    <recommendedName>
        <fullName evidence="10">Purine nucleoside phosphorylase</fullName>
    </recommendedName>
</protein>
<keyword evidence="12" id="KW-1185">Reference proteome</keyword>
<dbReference type="Pfam" id="PF02578">
    <property type="entry name" value="Cu-oxidase_4"/>
    <property type="match status" value="1"/>
</dbReference>
<comment type="similarity">
    <text evidence="2 10">Belongs to the purine nucleoside phosphorylase YfiH/LACC1 family.</text>
</comment>
<dbReference type="CDD" id="cd16833">
    <property type="entry name" value="YfiH"/>
    <property type="match status" value="1"/>
</dbReference>
<dbReference type="GO" id="GO:0017061">
    <property type="term" value="F:S-methyl-5-thioadenosine phosphorylase activity"/>
    <property type="evidence" value="ECO:0007669"/>
    <property type="project" value="UniProtKB-EC"/>
</dbReference>
<evidence type="ECO:0000256" key="9">
    <source>
        <dbReference type="ARBA" id="ARBA00049893"/>
    </source>
</evidence>
<dbReference type="GO" id="GO:0005507">
    <property type="term" value="F:copper ion binding"/>
    <property type="evidence" value="ECO:0007669"/>
    <property type="project" value="TreeGrafter"/>
</dbReference>
<evidence type="ECO:0000256" key="1">
    <source>
        <dbReference type="ARBA" id="ARBA00000553"/>
    </source>
</evidence>
<gene>
    <name evidence="11" type="ORF">SAMN02949497_1414</name>
</gene>
<evidence type="ECO:0000256" key="5">
    <source>
        <dbReference type="ARBA" id="ARBA00022801"/>
    </source>
</evidence>
<dbReference type="STRING" id="1760988.SAMN02949497_1414"/>
<sequence>MAVRWITPDWPAPPGVRAASSLRAGGVSVAAYASLNLGTHVGDEPAHVAENRRRWAAALDLPAEPVWLSQVHGIRVVRADAPDSFTADAAYTQAAGVVCAVMTADCLPVLLCSRDGGTVAAAHAGWKGLLGGVIEATVAAIGGRDLMAWLGPAIGPQAFEVGAEVRAAFLAQDAGFATGFRPLGAGQWRADLYQLARVVLDRLDITDIHGGGWCTHGHPDDFFSYRRDRETGRMATLIWRE</sequence>
<evidence type="ECO:0000256" key="3">
    <source>
        <dbReference type="ARBA" id="ARBA00022679"/>
    </source>
</evidence>
<evidence type="ECO:0000256" key="6">
    <source>
        <dbReference type="ARBA" id="ARBA00022833"/>
    </source>
</evidence>
<dbReference type="InterPro" id="IPR003730">
    <property type="entry name" value="Cu_polyphenol_OxRdtase"/>
</dbReference>
<organism evidence="11 12">
    <name type="scientific">Methylomagnum ishizawai</name>
    <dbReference type="NCBI Taxonomy" id="1760988"/>
    <lineage>
        <taxon>Bacteria</taxon>
        <taxon>Pseudomonadati</taxon>
        <taxon>Pseudomonadota</taxon>
        <taxon>Gammaproteobacteria</taxon>
        <taxon>Methylococcales</taxon>
        <taxon>Methylococcaceae</taxon>
        <taxon>Methylomagnum</taxon>
    </lineage>
</organism>
<evidence type="ECO:0000313" key="11">
    <source>
        <dbReference type="EMBL" id="SMF94107.1"/>
    </source>
</evidence>